<evidence type="ECO:0000313" key="4">
    <source>
        <dbReference type="Proteomes" id="UP000076798"/>
    </source>
</evidence>
<feature type="compositionally biased region" description="Polar residues" evidence="1">
    <location>
        <begin position="250"/>
        <end position="261"/>
    </location>
</feature>
<feature type="compositionally biased region" description="Polar residues" evidence="1">
    <location>
        <begin position="165"/>
        <end position="179"/>
    </location>
</feature>
<sequence>MSGTSNSSCTPSWYLVVNQQPTATSTTALTKRIIQVSLAETSTVTSPSIASNELPEVSESAWQAICNTQRKVFQQLWSLVLYPKILRLPHAWYQSCLSYLQDCMRTIKDTTLEQWDHIVKGFNSFGILVISHMHIIIHCILLLALAYFIILYYFFPRKLREPKSSVSKENSDSIPTSGEATGASDVRTPSPEQKQETMDARLLALEHHVEVLVLLLSQERRRAARSSASFATSPPETDSESETDPDDSSLILSNGRDSSPESVGLGELLPLTTQVDPDVETNNRPSTVDHSTLSQSIPSFHTVALPIPQA</sequence>
<feature type="region of interest" description="Disordered" evidence="1">
    <location>
        <begin position="165"/>
        <end position="197"/>
    </location>
</feature>
<proteinExistence type="predicted"/>
<gene>
    <name evidence="3" type="ORF">SISSUDRAFT_1120874</name>
</gene>
<keyword evidence="4" id="KW-1185">Reference proteome</keyword>
<keyword evidence="2" id="KW-0472">Membrane</keyword>
<accession>A0A166BMI3</accession>
<name>A0A166BMI3_9AGAM</name>
<evidence type="ECO:0000256" key="2">
    <source>
        <dbReference type="SAM" id="Phobius"/>
    </source>
</evidence>
<evidence type="ECO:0000313" key="3">
    <source>
        <dbReference type="EMBL" id="KZT36548.1"/>
    </source>
</evidence>
<evidence type="ECO:0000256" key="1">
    <source>
        <dbReference type="SAM" id="MobiDB-lite"/>
    </source>
</evidence>
<feature type="region of interest" description="Disordered" evidence="1">
    <location>
        <begin position="226"/>
        <end position="295"/>
    </location>
</feature>
<dbReference type="Proteomes" id="UP000076798">
    <property type="component" value="Unassembled WGS sequence"/>
</dbReference>
<feature type="compositionally biased region" description="Low complexity" evidence="1">
    <location>
        <begin position="226"/>
        <end position="236"/>
    </location>
</feature>
<protein>
    <submittedName>
        <fullName evidence="3">Uncharacterized protein</fullName>
    </submittedName>
</protein>
<organism evidence="3 4">
    <name type="scientific">Sistotremastrum suecicum HHB10207 ss-3</name>
    <dbReference type="NCBI Taxonomy" id="1314776"/>
    <lineage>
        <taxon>Eukaryota</taxon>
        <taxon>Fungi</taxon>
        <taxon>Dikarya</taxon>
        <taxon>Basidiomycota</taxon>
        <taxon>Agaricomycotina</taxon>
        <taxon>Agaricomycetes</taxon>
        <taxon>Sistotremastrales</taxon>
        <taxon>Sistotremastraceae</taxon>
        <taxon>Sistotremastrum</taxon>
    </lineage>
</organism>
<dbReference type="AlphaFoldDB" id="A0A166BMI3"/>
<feature type="compositionally biased region" description="Polar residues" evidence="1">
    <location>
        <begin position="271"/>
        <end position="295"/>
    </location>
</feature>
<feature type="transmembrane region" description="Helical" evidence="2">
    <location>
        <begin position="135"/>
        <end position="155"/>
    </location>
</feature>
<feature type="compositionally biased region" description="Acidic residues" evidence="1">
    <location>
        <begin position="237"/>
        <end position="247"/>
    </location>
</feature>
<dbReference type="EMBL" id="KV428104">
    <property type="protein sequence ID" value="KZT36548.1"/>
    <property type="molecule type" value="Genomic_DNA"/>
</dbReference>
<keyword evidence="2" id="KW-0812">Transmembrane</keyword>
<reference evidence="3 4" key="1">
    <citation type="journal article" date="2016" name="Mol. Biol. Evol.">
        <title>Comparative Genomics of Early-Diverging Mushroom-Forming Fungi Provides Insights into the Origins of Lignocellulose Decay Capabilities.</title>
        <authorList>
            <person name="Nagy L.G."/>
            <person name="Riley R."/>
            <person name="Tritt A."/>
            <person name="Adam C."/>
            <person name="Daum C."/>
            <person name="Floudas D."/>
            <person name="Sun H."/>
            <person name="Yadav J.S."/>
            <person name="Pangilinan J."/>
            <person name="Larsson K.H."/>
            <person name="Matsuura K."/>
            <person name="Barry K."/>
            <person name="Labutti K."/>
            <person name="Kuo R."/>
            <person name="Ohm R.A."/>
            <person name="Bhattacharya S.S."/>
            <person name="Shirouzu T."/>
            <person name="Yoshinaga Y."/>
            <person name="Martin F.M."/>
            <person name="Grigoriev I.V."/>
            <person name="Hibbett D.S."/>
        </authorList>
    </citation>
    <scope>NUCLEOTIDE SEQUENCE [LARGE SCALE GENOMIC DNA]</scope>
    <source>
        <strain evidence="3 4">HHB10207 ss-3</strain>
    </source>
</reference>
<keyword evidence="2" id="KW-1133">Transmembrane helix</keyword>